<protein>
    <submittedName>
        <fullName evidence="1">Uncharacterized protein</fullName>
    </submittedName>
</protein>
<proteinExistence type="predicted"/>
<dbReference type="STRING" id="1121097.GCA_000428125_02228"/>
<dbReference type="Proteomes" id="UP000027601">
    <property type="component" value="Unassembled WGS sequence"/>
</dbReference>
<reference evidence="1 2" key="1">
    <citation type="journal article" date="2015" name="Microbes Environ.">
        <title>Distribution and evolution of nitrogen fixation genes in the phylum bacteroidetes.</title>
        <authorList>
            <person name="Inoue J."/>
            <person name="Oshima K."/>
            <person name="Suda W."/>
            <person name="Sakamoto M."/>
            <person name="Iino T."/>
            <person name="Noda S."/>
            <person name="Hongoh Y."/>
            <person name="Hattori M."/>
            <person name="Ohkuma M."/>
        </authorList>
    </citation>
    <scope>NUCLEOTIDE SEQUENCE [LARGE SCALE GENOMIC DNA]</scope>
    <source>
        <strain evidence="1 2">JCM 15093</strain>
    </source>
</reference>
<evidence type="ECO:0000313" key="1">
    <source>
        <dbReference type="EMBL" id="GAK36683.1"/>
    </source>
</evidence>
<name>A0A069D1A0_9BACE</name>
<dbReference type="AlphaFoldDB" id="A0A069D1A0"/>
<accession>A0A069D1A0</accession>
<comment type="caution">
    <text evidence="1">The sequence shown here is derived from an EMBL/GenBank/DDBJ whole genome shotgun (WGS) entry which is preliminary data.</text>
</comment>
<evidence type="ECO:0000313" key="2">
    <source>
        <dbReference type="Proteomes" id="UP000027601"/>
    </source>
</evidence>
<keyword evidence="2" id="KW-1185">Reference proteome</keyword>
<organism evidence="1 2">
    <name type="scientific">Bacteroides graminisolvens DSM 19988 = JCM 15093</name>
    <dbReference type="NCBI Taxonomy" id="1121097"/>
    <lineage>
        <taxon>Bacteria</taxon>
        <taxon>Pseudomonadati</taxon>
        <taxon>Bacteroidota</taxon>
        <taxon>Bacteroidia</taxon>
        <taxon>Bacteroidales</taxon>
        <taxon>Bacteroidaceae</taxon>
        <taxon>Bacteroides</taxon>
    </lineage>
</organism>
<gene>
    <name evidence="1" type="ORF">JCM15093_1867</name>
</gene>
<dbReference type="EMBL" id="BAJS01000009">
    <property type="protein sequence ID" value="GAK36683.1"/>
    <property type="molecule type" value="Genomic_DNA"/>
</dbReference>
<sequence length="106" mass="12575">MVCYYSSLTCGACVNFAISKIDEFFPSPEEQSRIYFVACNFNEKAEFQKKNTIRWNKKIDGLAIEESNNVCYFIVQNNSISRIFIPEEKFENYTNTYLKEIKKKYF</sequence>